<keyword evidence="2" id="KW-1185">Reference proteome</keyword>
<proteinExistence type="predicted"/>
<dbReference type="AlphaFoldDB" id="A0A834FUR9"/>
<comment type="caution">
    <text evidence="1">The sequence shown here is derived from an EMBL/GenBank/DDBJ whole genome shotgun (WGS) entry which is preliminary data.</text>
</comment>
<dbReference type="Proteomes" id="UP000626092">
    <property type="component" value="Unassembled WGS sequence"/>
</dbReference>
<reference evidence="1" key="1">
    <citation type="submission" date="2019-11" db="EMBL/GenBank/DDBJ databases">
        <authorList>
            <person name="Liu Y."/>
            <person name="Hou J."/>
            <person name="Li T.-Q."/>
            <person name="Guan C.-H."/>
            <person name="Wu X."/>
            <person name="Wu H.-Z."/>
            <person name="Ling F."/>
            <person name="Zhang R."/>
            <person name="Shi X.-G."/>
            <person name="Ren J.-P."/>
            <person name="Chen E.-F."/>
            <person name="Sun J.-M."/>
        </authorList>
    </citation>
    <scope>NUCLEOTIDE SEQUENCE</scope>
    <source>
        <strain evidence="1">Adult_tree_wgs_1</strain>
        <tissue evidence="1">Leaves</tissue>
    </source>
</reference>
<protein>
    <submittedName>
        <fullName evidence="1">Uncharacterized protein</fullName>
    </submittedName>
</protein>
<name>A0A834FUR9_RHOSS</name>
<sequence>MIRLDAISTLSTDHKSDVVTSQLSQCARALCGVPKSLKGTLFNVDLKQVLISYDIRDPRDFDAEGAFNYGKDGKELEERFIKFVYRVLLLFGRVKFE</sequence>
<dbReference type="EMBL" id="WJXA01000374">
    <property type="protein sequence ID" value="KAF7113049.1"/>
    <property type="molecule type" value="Genomic_DNA"/>
</dbReference>
<organism evidence="1 2">
    <name type="scientific">Rhododendron simsii</name>
    <name type="common">Sims's rhododendron</name>
    <dbReference type="NCBI Taxonomy" id="118357"/>
    <lineage>
        <taxon>Eukaryota</taxon>
        <taxon>Viridiplantae</taxon>
        <taxon>Streptophyta</taxon>
        <taxon>Embryophyta</taxon>
        <taxon>Tracheophyta</taxon>
        <taxon>Spermatophyta</taxon>
        <taxon>Magnoliopsida</taxon>
        <taxon>eudicotyledons</taxon>
        <taxon>Gunneridae</taxon>
        <taxon>Pentapetalae</taxon>
        <taxon>asterids</taxon>
        <taxon>Ericales</taxon>
        <taxon>Ericaceae</taxon>
        <taxon>Ericoideae</taxon>
        <taxon>Rhodoreae</taxon>
        <taxon>Rhododendron</taxon>
    </lineage>
</organism>
<evidence type="ECO:0000313" key="2">
    <source>
        <dbReference type="Proteomes" id="UP000626092"/>
    </source>
</evidence>
<accession>A0A834FUR9</accession>
<evidence type="ECO:0000313" key="1">
    <source>
        <dbReference type="EMBL" id="KAF7113049.1"/>
    </source>
</evidence>
<gene>
    <name evidence="1" type="ORF">RHSIM_RhsimUnG0166100</name>
</gene>